<evidence type="ECO:0000313" key="2">
    <source>
        <dbReference type="EMBL" id="EED68424.1"/>
    </source>
</evidence>
<dbReference type="Pfam" id="PF06892">
    <property type="entry name" value="Phage_CP76"/>
    <property type="match status" value="1"/>
</dbReference>
<comment type="caution">
    <text evidence="1">The sequence shown here is derived from an EMBL/GenBank/DDBJ whole genome shotgun (WGS) entry which is preliminary data.</text>
</comment>
<dbReference type="eggNOG" id="ENOG5033D8H">
    <property type="taxonomic scope" value="Bacteria"/>
</dbReference>
<accession>B7X1R8</accession>
<dbReference type="Proteomes" id="UP000003039">
    <property type="component" value="Unassembled WGS sequence"/>
</dbReference>
<evidence type="ECO:0000313" key="3">
    <source>
        <dbReference type="Proteomes" id="UP000003039"/>
    </source>
</evidence>
<organism evidence="1 3">
    <name type="scientific">Comamonas testosteroni (strain DSM 14576 / KF-1)</name>
    <name type="common">Pseudomonas testosteroni</name>
    <dbReference type="NCBI Taxonomy" id="399795"/>
    <lineage>
        <taxon>Bacteria</taxon>
        <taxon>Pseudomonadati</taxon>
        <taxon>Pseudomonadota</taxon>
        <taxon>Betaproteobacteria</taxon>
        <taxon>Burkholderiales</taxon>
        <taxon>Comamonadaceae</taxon>
        <taxon>Comamonas</taxon>
    </lineage>
</organism>
<dbReference type="EMBL" id="AAUJ02000001">
    <property type="protein sequence ID" value="EED68361.1"/>
    <property type="molecule type" value="Genomic_DNA"/>
</dbReference>
<protein>
    <submittedName>
        <fullName evidence="1">Transcriptional regulator CII, putative</fullName>
    </submittedName>
</protein>
<dbReference type="OrthoDB" id="6688863at2"/>
<dbReference type="GO" id="GO:0003677">
    <property type="term" value="F:DNA binding"/>
    <property type="evidence" value="ECO:0007669"/>
    <property type="project" value="InterPro"/>
</dbReference>
<name>B7X1R8_COMTK</name>
<dbReference type="EMBL" id="AAUJ02000001">
    <property type="protein sequence ID" value="EED68424.1"/>
    <property type="molecule type" value="Genomic_DNA"/>
</dbReference>
<evidence type="ECO:0000313" key="1">
    <source>
        <dbReference type="EMBL" id="EED68361.1"/>
    </source>
</evidence>
<dbReference type="AlphaFoldDB" id="B7X1R8"/>
<reference evidence="1" key="2">
    <citation type="submission" date="2009-01" db="EMBL/GenBank/DDBJ databases">
        <authorList>
            <consortium name="US DOE Joint Genome Institute (JGI-PGF)"/>
            <person name="Lucas S."/>
            <person name="Copeland A."/>
            <person name="Lapidus A."/>
            <person name="Glavina del Rio T."/>
            <person name="Dalin E."/>
            <person name="Tice H."/>
            <person name="Bruce D."/>
            <person name="Goodwin L."/>
            <person name="Pitluck S."/>
            <person name="LaButti K.M."/>
            <person name="Lowry S."/>
            <person name="Sun H."/>
            <person name="Larimer F."/>
            <person name="Land M.L."/>
            <person name="Hauser L."/>
            <person name="Kjelleberg S."/>
            <person name="Cook A."/>
            <person name="Knepper T.P."/>
            <person name="Fischer K."/>
            <person name="Schleheck D."/>
            <person name="Richardson P."/>
        </authorList>
    </citation>
    <scope>NUCLEOTIDE SEQUENCE</scope>
    <source>
        <strain evidence="1">KF-1</strain>
    </source>
</reference>
<sequence length="161" mass="17069">MNSLDALRRMVASYPGGRSALAARMGKSDEVLRKELSGTSVHHKMGLADAEEIAAMCQEVGSPEAHALGTVFSFKAGMLVLPVMELGSERLCLSATTADAVREAADVLLAVTHSKADGNVSDNDKRYVLRELGEALVALQKVAVALVVEHAADNKGRQEQP</sequence>
<gene>
    <name evidence="1" type="ORF">CtesDRAFT_PD3308</name>
    <name evidence="2" type="ORF">CtesDRAFT_PD3371</name>
</gene>
<dbReference type="RefSeq" id="WP_003056755.1">
    <property type="nucleotide sequence ID" value="NZ_AAUJ02000001.1"/>
</dbReference>
<dbReference type="InterPro" id="IPR009679">
    <property type="entry name" value="Phage_186_CII-like"/>
</dbReference>
<proteinExistence type="predicted"/>
<reference evidence="1 3" key="1">
    <citation type="journal article" date="2004" name="Appl. Environ. Microbiol.">
        <title>Mineralization of individual congeners of linear alkylbenzenesulfonate by defined pairs of heterotrophic bacteria.</title>
        <authorList>
            <person name="Schleheck D."/>
            <person name="Knepper T.P."/>
            <person name="Fischer K."/>
            <person name="Cook A.M."/>
        </authorList>
    </citation>
    <scope>NUCLEOTIDE SEQUENCE [LARGE SCALE GENOMIC DNA]</scope>
    <source>
        <strain evidence="3">DSM 14576 / KF-1</strain>
        <strain evidence="1">KF-1</strain>
    </source>
</reference>